<evidence type="ECO:0000256" key="3">
    <source>
        <dbReference type="ARBA" id="ARBA00023274"/>
    </source>
</evidence>
<reference evidence="9" key="1">
    <citation type="submission" date="2014-11" db="EMBL/GenBank/DDBJ databases">
        <authorList>
            <person name="Zhu J."/>
            <person name="Qi W."/>
            <person name="Song R."/>
        </authorList>
    </citation>
    <scope>NUCLEOTIDE SEQUENCE</scope>
</reference>
<accession>A0A1B1TBX6</accession>
<dbReference type="Gene3D" id="4.10.990.10">
    <property type="match status" value="1"/>
</dbReference>
<dbReference type="InterPro" id="IPR030878">
    <property type="entry name" value="Ribosomal_uL15"/>
</dbReference>
<dbReference type="AlphaFoldDB" id="A0A1B1TBX6"/>
<feature type="region of interest" description="Disordered" evidence="7">
    <location>
        <begin position="1"/>
        <end position="37"/>
    </location>
</feature>
<evidence type="ECO:0000259" key="8">
    <source>
        <dbReference type="Pfam" id="PF00828"/>
    </source>
</evidence>
<dbReference type="GO" id="GO:0015934">
    <property type="term" value="C:large ribosomal subunit"/>
    <property type="evidence" value="ECO:0007669"/>
    <property type="project" value="InterPro"/>
</dbReference>
<comment type="subunit">
    <text evidence="5">Part of the 50S ribosomal subunit.</text>
</comment>
<dbReference type="PROSITE" id="PS00475">
    <property type="entry name" value="RIBOSOMAL_L15"/>
    <property type="match status" value="1"/>
</dbReference>
<name>A0A1B1TBX6_9ARCH</name>
<evidence type="ECO:0000256" key="1">
    <source>
        <dbReference type="ARBA" id="ARBA00007320"/>
    </source>
</evidence>
<keyword evidence="5" id="KW-0699">rRNA-binding</keyword>
<dbReference type="GO" id="GO:0019843">
    <property type="term" value="F:rRNA binding"/>
    <property type="evidence" value="ECO:0007669"/>
    <property type="project" value="UniProtKB-UniRule"/>
</dbReference>
<dbReference type="InterPro" id="IPR021131">
    <property type="entry name" value="Ribosomal_uL15/eL18"/>
</dbReference>
<dbReference type="HAMAP" id="MF_01341">
    <property type="entry name" value="Ribosomal_uL15"/>
    <property type="match status" value="1"/>
</dbReference>
<feature type="compositionally biased region" description="Basic residues" evidence="7">
    <location>
        <begin position="1"/>
        <end position="30"/>
    </location>
</feature>
<keyword evidence="5" id="KW-0694">RNA-binding</keyword>
<dbReference type="SUPFAM" id="SSF52080">
    <property type="entry name" value="Ribosomal proteins L15p and L18e"/>
    <property type="match status" value="1"/>
</dbReference>
<sequence length="138" mass="15075">MVSRTNKFRGRSRYHGRGKKAGRGAGKRGGRGNAGINKHRVMTRIKYMPGHWGMHGFNRDPSLRVVNVSINLQQVEEMADGKSINLTELGFDKLLGKGKINKALNITVNEASSLAVKKVEAAGGSVNLAGSDDEWEEE</sequence>
<evidence type="ECO:0000313" key="9">
    <source>
        <dbReference type="EMBL" id="ANV79784.1"/>
    </source>
</evidence>
<comment type="similarity">
    <text evidence="1 5 6">Belongs to the universal ribosomal protein uL15 family.</text>
</comment>
<evidence type="ECO:0000256" key="4">
    <source>
        <dbReference type="ARBA" id="ARBA00035200"/>
    </source>
</evidence>
<dbReference type="InterPro" id="IPR001196">
    <property type="entry name" value="Ribosomal_uL15_CS"/>
</dbReference>
<reference evidence="9" key="2">
    <citation type="journal article" date="2015" name="ISME J.">
        <title>A new class of marine Euryarchaeota group II from the Mediterranean deep chlorophyll maximum.</title>
        <authorList>
            <person name="Martin-Cuadrado A.B."/>
            <person name="Garcia-Heredia I."/>
            <person name="Molto A.G."/>
            <person name="Lopez-Ubeda R."/>
            <person name="Kimes N."/>
            <person name="Lopez-Garcia P."/>
            <person name="Moreira D."/>
            <person name="Rodriguez-Valera F."/>
        </authorList>
    </citation>
    <scope>NUCLEOTIDE SEQUENCE</scope>
</reference>
<evidence type="ECO:0000256" key="6">
    <source>
        <dbReference type="RuleBase" id="RU003888"/>
    </source>
</evidence>
<dbReference type="GO" id="GO:0006412">
    <property type="term" value="P:translation"/>
    <property type="evidence" value="ECO:0007669"/>
    <property type="project" value="UniProtKB-UniRule"/>
</dbReference>
<proteinExistence type="inferred from homology"/>
<dbReference type="EMBL" id="KP211851">
    <property type="protein sequence ID" value="ANV79784.1"/>
    <property type="molecule type" value="Genomic_DNA"/>
</dbReference>
<comment type="function">
    <text evidence="5">Binds to the 23S rRNA.</text>
</comment>
<feature type="domain" description="Large ribosomal subunit protein uL15/eL18" evidence="8">
    <location>
        <begin position="70"/>
        <end position="126"/>
    </location>
</feature>
<evidence type="ECO:0000256" key="2">
    <source>
        <dbReference type="ARBA" id="ARBA00022980"/>
    </source>
</evidence>
<dbReference type="Pfam" id="PF00828">
    <property type="entry name" value="Ribosomal_L27A"/>
    <property type="match status" value="1"/>
</dbReference>
<dbReference type="InterPro" id="IPR027386">
    <property type="entry name" value="Rbsml_uL15_N"/>
</dbReference>
<organism evidence="9">
    <name type="scientific">Candidatus Thalassarchaea marina</name>
    <dbReference type="NCBI Taxonomy" id="1680828"/>
    <lineage>
        <taxon>Archaea</taxon>
        <taxon>Methanobacteriati</taxon>
        <taxon>Thermoplasmatota</taxon>
        <taxon>Candidatus Poseidoniia</taxon>
        <taxon>Candidatus Poseidoniia incertae sedis</taxon>
    </lineage>
</organism>
<keyword evidence="2 5" id="KW-0689">Ribosomal protein</keyword>
<evidence type="ECO:0000256" key="7">
    <source>
        <dbReference type="SAM" id="MobiDB-lite"/>
    </source>
</evidence>
<protein>
    <recommendedName>
        <fullName evidence="4 5">Large ribosomal subunit protein uL15</fullName>
    </recommendedName>
</protein>
<dbReference type="InterPro" id="IPR036227">
    <property type="entry name" value="Ribosomal_uL15/eL18_sf"/>
</dbReference>
<dbReference type="GO" id="GO:0003735">
    <property type="term" value="F:structural constituent of ribosome"/>
    <property type="evidence" value="ECO:0007669"/>
    <property type="project" value="InterPro"/>
</dbReference>
<dbReference type="Gene3D" id="3.100.10.10">
    <property type="match status" value="1"/>
</dbReference>
<evidence type="ECO:0000256" key="5">
    <source>
        <dbReference type="HAMAP-Rule" id="MF_01341"/>
    </source>
</evidence>
<gene>
    <name evidence="5" type="primary">rpl15</name>
</gene>
<keyword evidence="3 5" id="KW-0687">Ribonucleoprotein</keyword>